<evidence type="ECO:0000313" key="5">
    <source>
        <dbReference type="EMBL" id="RIY36187.1"/>
    </source>
</evidence>
<comment type="caution">
    <text evidence="5">The sequence shown here is derived from an EMBL/GenBank/DDBJ whole genome shotgun (WGS) entry which is preliminary data.</text>
</comment>
<name>A0A3A1YJI6_9GAMM</name>
<dbReference type="Gene3D" id="3.90.220.20">
    <property type="entry name" value="DNA methylase specificity domains"/>
    <property type="match status" value="1"/>
</dbReference>
<reference evidence="5 6" key="1">
    <citation type="submission" date="2017-08" db="EMBL/GenBank/DDBJ databases">
        <title>Reclassification of Bisgaard taxon 37 and 44.</title>
        <authorList>
            <person name="Christensen H."/>
        </authorList>
    </citation>
    <scope>NUCLEOTIDE SEQUENCE [LARGE SCALE GENOMIC DNA]</scope>
    <source>
        <strain evidence="5 6">111</strain>
    </source>
</reference>
<evidence type="ECO:0000256" key="3">
    <source>
        <dbReference type="ARBA" id="ARBA00023125"/>
    </source>
</evidence>
<evidence type="ECO:0000256" key="2">
    <source>
        <dbReference type="ARBA" id="ARBA00022747"/>
    </source>
</evidence>
<keyword evidence="3" id="KW-0238">DNA-binding</keyword>
<sequence length="102" mass="11539">MYWGALDKLMDSIKNADSLPLISVCDIFNKYRDPIAATRRVHGNTPYYGANGIIDYVDGFTHDGNFIILAEAGTISVQPYSVLRAYGKFWANNNIQYNKTKR</sequence>
<keyword evidence="2" id="KW-0680">Restriction system</keyword>
<protein>
    <recommendedName>
        <fullName evidence="4">Type I restriction modification DNA specificity domain-containing protein</fullName>
    </recommendedName>
</protein>
<dbReference type="InterPro" id="IPR044946">
    <property type="entry name" value="Restrct_endonuc_typeI_TRD_sf"/>
</dbReference>
<dbReference type="RefSeq" id="WP_119532029.1">
    <property type="nucleotide sequence ID" value="NZ_JBHSSP010000032.1"/>
</dbReference>
<dbReference type="AlphaFoldDB" id="A0A3A1YJI6"/>
<dbReference type="GO" id="GO:0009307">
    <property type="term" value="P:DNA restriction-modification system"/>
    <property type="evidence" value="ECO:0007669"/>
    <property type="project" value="UniProtKB-KW"/>
</dbReference>
<dbReference type="SUPFAM" id="SSF116734">
    <property type="entry name" value="DNA methylase specificity domain"/>
    <property type="match status" value="1"/>
</dbReference>
<organism evidence="5 6">
    <name type="scientific">Psittacicella hinzii</name>
    <dbReference type="NCBI Taxonomy" id="2028575"/>
    <lineage>
        <taxon>Bacteria</taxon>
        <taxon>Pseudomonadati</taxon>
        <taxon>Pseudomonadota</taxon>
        <taxon>Gammaproteobacteria</taxon>
        <taxon>Pasteurellales</taxon>
        <taxon>Psittacicellaceae</taxon>
        <taxon>Psittacicella</taxon>
    </lineage>
</organism>
<evidence type="ECO:0000313" key="6">
    <source>
        <dbReference type="Proteomes" id="UP000265916"/>
    </source>
</evidence>
<evidence type="ECO:0000259" key="4">
    <source>
        <dbReference type="Pfam" id="PF01420"/>
    </source>
</evidence>
<evidence type="ECO:0000256" key="1">
    <source>
        <dbReference type="ARBA" id="ARBA00010923"/>
    </source>
</evidence>
<proteinExistence type="inferred from homology"/>
<dbReference type="InterPro" id="IPR000055">
    <property type="entry name" value="Restrct_endonuc_typeI_TRD"/>
</dbReference>
<keyword evidence="6" id="KW-1185">Reference proteome</keyword>
<accession>A0A3A1YJI6</accession>
<dbReference type="OrthoDB" id="9798929at2"/>
<comment type="similarity">
    <text evidence="1">Belongs to the type-I restriction system S methylase family.</text>
</comment>
<dbReference type="EMBL" id="NRJG01000113">
    <property type="protein sequence ID" value="RIY36187.1"/>
    <property type="molecule type" value="Genomic_DNA"/>
</dbReference>
<dbReference type="Pfam" id="PF01420">
    <property type="entry name" value="Methylase_S"/>
    <property type="match status" value="1"/>
</dbReference>
<gene>
    <name evidence="5" type="ORF">CKF58_06150</name>
</gene>
<dbReference type="GO" id="GO:0003677">
    <property type="term" value="F:DNA binding"/>
    <property type="evidence" value="ECO:0007669"/>
    <property type="project" value="UniProtKB-KW"/>
</dbReference>
<feature type="domain" description="Type I restriction modification DNA specificity" evidence="4">
    <location>
        <begin position="23"/>
        <end position="101"/>
    </location>
</feature>
<dbReference type="Proteomes" id="UP000265916">
    <property type="component" value="Unassembled WGS sequence"/>
</dbReference>